<dbReference type="Gene3D" id="3.30.70.100">
    <property type="match status" value="1"/>
</dbReference>
<keyword evidence="2" id="KW-0503">Monooxygenase</keyword>
<evidence type="ECO:0000259" key="1">
    <source>
        <dbReference type="Pfam" id="PF03992"/>
    </source>
</evidence>
<organism evidence="2 3">
    <name type="scientific">Salinivibrio kushneri</name>
    <dbReference type="NCBI Taxonomy" id="1908198"/>
    <lineage>
        <taxon>Bacteria</taxon>
        <taxon>Pseudomonadati</taxon>
        <taxon>Pseudomonadota</taxon>
        <taxon>Gammaproteobacteria</taxon>
        <taxon>Vibrionales</taxon>
        <taxon>Vibrionaceae</taxon>
        <taxon>Salinivibrio</taxon>
    </lineage>
</organism>
<keyword evidence="2" id="KW-0560">Oxidoreductase</keyword>
<dbReference type="InterPro" id="IPR011008">
    <property type="entry name" value="Dimeric_a/b-barrel"/>
</dbReference>
<proteinExistence type="predicted"/>
<name>A0AA47LS89_9GAMM</name>
<dbReference type="AlphaFoldDB" id="A0AA47LS89"/>
<reference evidence="2" key="1">
    <citation type="submission" date="2022-09" db="EMBL/GenBank/DDBJ databases">
        <authorList>
            <person name="Li Z.-J."/>
        </authorList>
    </citation>
    <scope>NUCLEOTIDE SEQUENCE</scope>
    <source>
        <strain evidence="2">TGB11</strain>
    </source>
</reference>
<dbReference type="GO" id="GO:0004497">
    <property type="term" value="F:monooxygenase activity"/>
    <property type="evidence" value="ECO:0007669"/>
    <property type="project" value="UniProtKB-KW"/>
</dbReference>
<dbReference type="EMBL" id="CP114588">
    <property type="protein sequence ID" value="WBA09689.1"/>
    <property type="molecule type" value="Genomic_DNA"/>
</dbReference>
<sequence length="91" mass="10650">MSKVTLEGFILVPSSDLQAVTRELVNHKKLTLEEPGCLVFKVQQHSENPLRFDVYEEFVDRSAFDRHQERVKSSYWGAVTKNVTRHYQIIE</sequence>
<accession>A0AA47LS89</accession>
<dbReference type="Proteomes" id="UP001164748">
    <property type="component" value="Chromosome"/>
</dbReference>
<dbReference type="InterPro" id="IPR007138">
    <property type="entry name" value="ABM_dom"/>
</dbReference>
<evidence type="ECO:0000313" key="2">
    <source>
        <dbReference type="EMBL" id="WBA09689.1"/>
    </source>
</evidence>
<dbReference type="Pfam" id="PF03992">
    <property type="entry name" value="ABM"/>
    <property type="match status" value="1"/>
</dbReference>
<feature type="domain" description="ABM" evidence="1">
    <location>
        <begin position="9"/>
        <end position="69"/>
    </location>
</feature>
<dbReference type="RefSeq" id="WP_269579805.1">
    <property type="nucleotide sequence ID" value="NZ_CP114588.1"/>
</dbReference>
<gene>
    <name evidence="2" type="ORF">N8M53_05715</name>
</gene>
<dbReference type="SUPFAM" id="SSF54909">
    <property type="entry name" value="Dimeric alpha+beta barrel"/>
    <property type="match status" value="1"/>
</dbReference>
<evidence type="ECO:0000313" key="3">
    <source>
        <dbReference type="Proteomes" id="UP001164748"/>
    </source>
</evidence>
<protein>
    <submittedName>
        <fullName evidence="2">Antibiotic biosynthesis monooxygenase</fullName>
    </submittedName>
</protein>